<dbReference type="EMBL" id="BGPR01010287">
    <property type="protein sequence ID" value="GBN45336.1"/>
    <property type="molecule type" value="Genomic_DNA"/>
</dbReference>
<evidence type="ECO:0000313" key="2">
    <source>
        <dbReference type="Proteomes" id="UP000499080"/>
    </source>
</evidence>
<comment type="caution">
    <text evidence="1">The sequence shown here is derived from an EMBL/GenBank/DDBJ whole genome shotgun (WGS) entry which is preliminary data.</text>
</comment>
<dbReference type="AlphaFoldDB" id="A0A4Y2P5P1"/>
<dbReference type="PANTHER" id="PTHR46114">
    <property type="entry name" value="APPLE DOMAIN-CONTAINING PROTEIN"/>
    <property type="match status" value="1"/>
</dbReference>
<dbReference type="Proteomes" id="UP000499080">
    <property type="component" value="Unassembled WGS sequence"/>
</dbReference>
<organism evidence="1 2">
    <name type="scientific">Araneus ventricosus</name>
    <name type="common">Orbweaver spider</name>
    <name type="synonym">Epeira ventricosa</name>
    <dbReference type="NCBI Taxonomy" id="182803"/>
    <lineage>
        <taxon>Eukaryota</taxon>
        <taxon>Metazoa</taxon>
        <taxon>Ecdysozoa</taxon>
        <taxon>Arthropoda</taxon>
        <taxon>Chelicerata</taxon>
        <taxon>Arachnida</taxon>
        <taxon>Araneae</taxon>
        <taxon>Araneomorphae</taxon>
        <taxon>Entelegynae</taxon>
        <taxon>Araneoidea</taxon>
        <taxon>Araneidae</taxon>
        <taxon>Araneus</taxon>
    </lineage>
</organism>
<evidence type="ECO:0000313" key="1">
    <source>
        <dbReference type="EMBL" id="GBN45336.1"/>
    </source>
</evidence>
<accession>A0A4Y2P5P1</accession>
<gene>
    <name evidence="1" type="ORF">AVEN_233027_1</name>
</gene>
<name>A0A4Y2P5P1_ARAVE</name>
<dbReference type="PANTHER" id="PTHR46114:SF1">
    <property type="entry name" value="ZAD DOMAIN-CONTAINING PROTEIN"/>
    <property type="match status" value="1"/>
</dbReference>
<dbReference type="OrthoDB" id="6744094at2759"/>
<reference evidence="1 2" key="1">
    <citation type="journal article" date="2019" name="Sci. Rep.">
        <title>Orb-weaving spider Araneus ventricosus genome elucidates the spidroin gene catalogue.</title>
        <authorList>
            <person name="Kono N."/>
            <person name="Nakamura H."/>
            <person name="Ohtoshi R."/>
            <person name="Moran D.A.P."/>
            <person name="Shinohara A."/>
            <person name="Yoshida Y."/>
            <person name="Fujiwara M."/>
            <person name="Mori M."/>
            <person name="Tomita M."/>
            <person name="Arakawa K."/>
        </authorList>
    </citation>
    <scope>NUCLEOTIDE SEQUENCE [LARGE SCALE GENOMIC DNA]</scope>
</reference>
<sequence length="117" mass="13573">MGKASDICFPSVEREILLALCTKTVTRYPLFRNNGDKEKEAFDSFQDVMHRPLGYTKDSLFKTILQHMMTAFEAQGWKMSLTVPFLHSHIDCFPETLGACNEEQGERFHQDVRDIKR</sequence>
<protein>
    <submittedName>
        <fullName evidence="1">Uncharacterized protein</fullName>
    </submittedName>
</protein>
<proteinExistence type="predicted"/>
<keyword evidence="2" id="KW-1185">Reference proteome</keyword>